<evidence type="ECO:0000256" key="2">
    <source>
        <dbReference type="ARBA" id="ARBA00022643"/>
    </source>
</evidence>
<keyword evidence="2" id="KW-0288">FMN</keyword>
<dbReference type="PANTHER" id="PTHR43278">
    <property type="entry name" value="NAD(P)H-DEPENDENT FMN-CONTAINING OXIDOREDUCTASE YWQN-RELATED"/>
    <property type="match status" value="1"/>
</dbReference>
<dbReference type="Gene3D" id="3.40.50.360">
    <property type="match status" value="1"/>
</dbReference>
<dbReference type="Proteomes" id="UP000184216">
    <property type="component" value="Unassembled WGS sequence"/>
</dbReference>
<accession>A0AB36P0V6</accession>
<organism evidence="4 7">
    <name type="scientific">Flavobacterium pectinovorum</name>
    <dbReference type="NCBI Taxonomy" id="29533"/>
    <lineage>
        <taxon>Bacteria</taxon>
        <taxon>Pseudomonadati</taxon>
        <taxon>Bacteroidota</taxon>
        <taxon>Flavobacteriia</taxon>
        <taxon>Flavobacteriales</taxon>
        <taxon>Flavobacteriaceae</taxon>
        <taxon>Flavobacterium</taxon>
    </lineage>
</organism>
<dbReference type="Pfam" id="PF03358">
    <property type="entry name" value="FMN_red"/>
    <property type="match status" value="1"/>
</dbReference>
<dbReference type="Proteomes" id="UP000198431">
    <property type="component" value="Unassembled WGS sequence"/>
</dbReference>
<keyword evidence="1" id="KW-0285">Flavoprotein</keyword>
<reference evidence="4 7" key="1">
    <citation type="submission" date="2016-11" db="EMBL/GenBank/DDBJ databases">
        <title>Whole genomes of Flavobacteriaceae.</title>
        <authorList>
            <person name="Stine C."/>
            <person name="Li C."/>
            <person name="Tadesse D."/>
        </authorList>
    </citation>
    <scope>NUCLEOTIDE SEQUENCE [LARGE SCALE GENOMIC DNA]</scope>
    <source>
        <strain evidence="4 7">ATCC 19366</strain>
    </source>
</reference>
<evidence type="ECO:0000313" key="5">
    <source>
        <dbReference type="EMBL" id="SHL59611.1"/>
    </source>
</evidence>
<dbReference type="EMBL" id="MUHB01000010">
    <property type="protein sequence ID" value="OXB04476.1"/>
    <property type="molecule type" value="Genomic_DNA"/>
</dbReference>
<evidence type="ECO:0000313" key="4">
    <source>
        <dbReference type="EMBL" id="OXB04476.1"/>
    </source>
</evidence>
<evidence type="ECO:0000313" key="7">
    <source>
        <dbReference type="Proteomes" id="UP000198431"/>
    </source>
</evidence>
<evidence type="ECO:0000313" key="6">
    <source>
        <dbReference type="Proteomes" id="UP000184216"/>
    </source>
</evidence>
<dbReference type="PANTHER" id="PTHR43278:SF4">
    <property type="entry name" value="NAD(P)H-DEPENDENT FMN-CONTAINING OXIDOREDUCTASE YWQN-RELATED"/>
    <property type="match status" value="1"/>
</dbReference>
<gene>
    <name evidence="4" type="ORF">B0A72_13360</name>
    <name evidence="5" type="ORF">SAMN05444387_1027</name>
</gene>
<reference evidence="5 6" key="2">
    <citation type="submission" date="2016-11" db="EMBL/GenBank/DDBJ databases">
        <authorList>
            <person name="Varghese N."/>
            <person name="Submissions S."/>
        </authorList>
    </citation>
    <scope>NUCLEOTIDE SEQUENCE [LARGE SCALE GENOMIC DNA]</scope>
    <source>
        <strain evidence="5 6">DSM 6368</strain>
    </source>
</reference>
<sequence length="194" mass="21799">MKAIILLATLKNKGRSNTEILIDFFAKYLIRQKIEFEIIKLVDHNIVPGTYTQMDTKDDWPDIYNKILQAEILLFATPIWWNNHSSELQRCIERLDEVYDIILSGKDSPLDGKIGGVIVTGDSDGVEHITGNIANFFCSIGVTVPPYTSLGVIWEGHAKDAKKTKAELLEYYKSTYEKDAQAMAESLKKAAGKS</sequence>
<evidence type="ECO:0000259" key="3">
    <source>
        <dbReference type="Pfam" id="PF03358"/>
    </source>
</evidence>
<comment type="caution">
    <text evidence="4">The sequence shown here is derived from an EMBL/GenBank/DDBJ whole genome shotgun (WGS) entry which is preliminary data.</text>
</comment>
<evidence type="ECO:0000256" key="1">
    <source>
        <dbReference type="ARBA" id="ARBA00022630"/>
    </source>
</evidence>
<name>A0AB36P0V6_9FLAO</name>
<dbReference type="SUPFAM" id="SSF52218">
    <property type="entry name" value="Flavoproteins"/>
    <property type="match status" value="1"/>
</dbReference>
<feature type="domain" description="NADPH-dependent FMN reductase-like" evidence="3">
    <location>
        <begin position="1"/>
        <end position="146"/>
    </location>
</feature>
<keyword evidence="6" id="KW-1185">Reference proteome</keyword>
<dbReference type="InterPro" id="IPR051796">
    <property type="entry name" value="ISF_SsuE-like"/>
</dbReference>
<dbReference type="EMBL" id="FRBX01000001">
    <property type="protein sequence ID" value="SHL59611.1"/>
    <property type="molecule type" value="Genomic_DNA"/>
</dbReference>
<protein>
    <submittedName>
        <fullName evidence="4 5">Flavodoxin</fullName>
    </submittedName>
</protein>
<dbReference type="GO" id="GO:0016491">
    <property type="term" value="F:oxidoreductase activity"/>
    <property type="evidence" value="ECO:0007669"/>
    <property type="project" value="InterPro"/>
</dbReference>
<dbReference type="InterPro" id="IPR005025">
    <property type="entry name" value="FMN_Rdtase-like_dom"/>
</dbReference>
<dbReference type="RefSeq" id="WP_073393975.1">
    <property type="nucleotide sequence ID" value="NZ_FRBX01000001.1"/>
</dbReference>
<proteinExistence type="predicted"/>
<dbReference type="AlphaFoldDB" id="A0AB36P0V6"/>
<dbReference type="InterPro" id="IPR029039">
    <property type="entry name" value="Flavoprotein-like_sf"/>
</dbReference>